<sequence>MLDYYEPLLVEASFARVIKDSYGCRTIIDEPFAFKAAINFFEKDDTDLLTLLSSAFFDNLAPSAQGYYLETFSPAVLIPIFHGKVLSRRLFSSKKCYPKILEGHKAVIVGWDKCLRGVHHHNMSLMQFMDAHYYDTTIRFTSWSKSPHFSSRRPIVQVQMSCSFFVSQATCTLFSSLPAAKAALAFETVSYEAVDAHLSSTVPLSTSNSSSDLNPVSSLDGYCTDGKAFFSLPFCPAGCANPPLMEPERVGQGITQYKLIINKDNTNDLFSGPD</sequence>
<comment type="caution">
    <text evidence="1">The sequence shown here is derived from an EMBL/GenBank/DDBJ whole genome shotgun (WGS) entry which is preliminary data.</text>
</comment>
<protein>
    <submittedName>
        <fullName evidence="1">Uncharacterized protein</fullName>
    </submittedName>
</protein>
<dbReference type="Proteomes" id="UP000717515">
    <property type="component" value="Unassembled WGS sequence"/>
</dbReference>
<dbReference type="EMBL" id="JAIFTL010000507">
    <property type="protein sequence ID" value="KAG9319284.1"/>
    <property type="molecule type" value="Genomic_DNA"/>
</dbReference>
<dbReference type="AlphaFoldDB" id="A0A9P8CV46"/>
<gene>
    <name evidence="1" type="ORF">KVV02_001176</name>
</gene>
<name>A0A9P8CV46_MORAP</name>
<organism evidence="1 2">
    <name type="scientific">Mortierella alpina</name>
    <name type="common">Oleaginous fungus</name>
    <name type="synonym">Mortierella renispora</name>
    <dbReference type="NCBI Taxonomy" id="64518"/>
    <lineage>
        <taxon>Eukaryota</taxon>
        <taxon>Fungi</taxon>
        <taxon>Fungi incertae sedis</taxon>
        <taxon>Mucoromycota</taxon>
        <taxon>Mortierellomycotina</taxon>
        <taxon>Mortierellomycetes</taxon>
        <taxon>Mortierellales</taxon>
        <taxon>Mortierellaceae</taxon>
        <taxon>Mortierella</taxon>
    </lineage>
</organism>
<accession>A0A9P8CV46</accession>
<evidence type="ECO:0000313" key="1">
    <source>
        <dbReference type="EMBL" id="KAG9319284.1"/>
    </source>
</evidence>
<evidence type="ECO:0000313" key="2">
    <source>
        <dbReference type="Proteomes" id="UP000717515"/>
    </source>
</evidence>
<proteinExistence type="predicted"/>
<reference evidence="1" key="1">
    <citation type="submission" date="2021-07" db="EMBL/GenBank/DDBJ databases">
        <title>Draft genome of Mortierella alpina, strain LL118, isolated from an aspen leaf litter sample.</title>
        <authorList>
            <person name="Yang S."/>
            <person name="Vinatzer B.A."/>
        </authorList>
    </citation>
    <scope>NUCLEOTIDE SEQUENCE</scope>
    <source>
        <strain evidence="1">LL118</strain>
    </source>
</reference>